<evidence type="ECO:0000256" key="1">
    <source>
        <dbReference type="ARBA" id="ARBA00004141"/>
    </source>
</evidence>
<dbReference type="AlphaFoldDB" id="A0ABD2WC50"/>
<dbReference type="Proteomes" id="UP001627154">
    <property type="component" value="Unassembled WGS sequence"/>
</dbReference>
<dbReference type="PANTHER" id="PTHR23291">
    <property type="entry name" value="BAX INHIBITOR-RELATED"/>
    <property type="match status" value="1"/>
</dbReference>
<feature type="region of interest" description="Disordered" evidence="6">
    <location>
        <begin position="1"/>
        <end position="55"/>
    </location>
</feature>
<reference evidence="7 8" key="1">
    <citation type="journal article" date="2024" name="bioRxiv">
        <title>A reference genome for Trichogramma kaykai: A tiny desert-dwelling parasitoid wasp with competing sex-ratio distorters.</title>
        <authorList>
            <person name="Culotta J."/>
            <person name="Lindsey A.R."/>
        </authorList>
    </citation>
    <scope>NUCLEOTIDE SEQUENCE [LARGE SCALE GENOMIC DNA]</scope>
    <source>
        <strain evidence="7 8">KSX58</strain>
    </source>
</reference>
<organism evidence="7 8">
    <name type="scientific">Trichogramma kaykai</name>
    <dbReference type="NCBI Taxonomy" id="54128"/>
    <lineage>
        <taxon>Eukaryota</taxon>
        <taxon>Metazoa</taxon>
        <taxon>Ecdysozoa</taxon>
        <taxon>Arthropoda</taxon>
        <taxon>Hexapoda</taxon>
        <taxon>Insecta</taxon>
        <taxon>Pterygota</taxon>
        <taxon>Neoptera</taxon>
        <taxon>Endopterygota</taxon>
        <taxon>Hymenoptera</taxon>
        <taxon>Apocrita</taxon>
        <taxon>Proctotrupomorpha</taxon>
        <taxon>Chalcidoidea</taxon>
        <taxon>Trichogrammatidae</taxon>
        <taxon>Trichogramma</taxon>
    </lineage>
</organism>
<evidence type="ECO:0008006" key="9">
    <source>
        <dbReference type="Google" id="ProtNLM"/>
    </source>
</evidence>
<keyword evidence="2 5" id="KW-0812">Transmembrane</keyword>
<keyword evidence="3 5" id="KW-1133">Transmembrane helix</keyword>
<gene>
    <name evidence="7" type="ORF">TKK_014652</name>
</gene>
<evidence type="ECO:0000256" key="4">
    <source>
        <dbReference type="ARBA" id="ARBA00023136"/>
    </source>
</evidence>
<comment type="subcellular location">
    <subcellularLocation>
        <location evidence="1">Membrane</location>
        <topology evidence="1">Multi-pass membrane protein</topology>
    </subcellularLocation>
</comment>
<accession>A0ABD2WC50</accession>
<protein>
    <recommendedName>
        <fullName evidence="9">Protein lifeguard 1</fullName>
    </recommendedName>
</protein>
<keyword evidence="8" id="KW-1185">Reference proteome</keyword>
<feature type="transmembrane region" description="Helical" evidence="5">
    <location>
        <begin position="136"/>
        <end position="153"/>
    </location>
</feature>
<evidence type="ECO:0000256" key="3">
    <source>
        <dbReference type="ARBA" id="ARBA00022989"/>
    </source>
</evidence>
<dbReference type="EMBL" id="JBJJXI010000117">
    <property type="protein sequence ID" value="KAL3390496.1"/>
    <property type="molecule type" value="Genomic_DNA"/>
</dbReference>
<sequence length="310" mass="34097">MANWQNNPGGGFYPGQQGYPPYPPGANPGYPGGNPGYPGGYPPPPGPGFAVPPPTAPYGHVPPQGGMGAMYGTNYAEDPMADEVKGFAFNDVSIRQGFIRKVYSILMLQLLITFGMVALFSFNANAKQFALQHTEIVWICMIVTFVLLIAMACCTNVRRQAPMNFIFLMIFTIAEAVLLGFVSSLHDEKYVLMAVGITVVICFSLTLFAFQTKYDFTGMGTYLFVAAIVLMIFGLITIFYHGKTVTIVYSSFGALLFSFYLVYDTQLMLGGKHKYSLSPEEYIFASLNLYLDIVNIFIYILSILSASSRD</sequence>
<feature type="transmembrane region" description="Helical" evidence="5">
    <location>
        <begin position="165"/>
        <end position="184"/>
    </location>
</feature>
<dbReference type="CDD" id="cd10428">
    <property type="entry name" value="LFG_like"/>
    <property type="match status" value="1"/>
</dbReference>
<feature type="compositionally biased region" description="Gly residues" evidence="6">
    <location>
        <begin position="30"/>
        <end position="39"/>
    </location>
</feature>
<comment type="similarity">
    <text evidence="5">Belongs to the BI1 family.</text>
</comment>
<keyword evidence="4 5" id="KW-0472">Membrane</keyword>
<evidence type="ECO:0000313" key="7">
    <source>
        <dbReference type="EMBL" id="KAL3390496.1"/>
    </source>
</evidence>
<dbReference type="Pfam" id="PF01027">
    <property type="entry name" value="Bax1-I"/>
    <property type="match status" value="1"/>
</dbReference>
<feature type="transmembrane region" description="Helical" evidence="5">
    <location>
        <begin position="283"/>
        <end position="304"/>
    </location>
</feature>
<name>A0ABD2WC50_9HYME</name>
<proteinExistence type="inferred from homology"/>
<comment type="caution">
    <text evidence="7">The sequence shown here is derived from an EMBL/GenBank/DDBJ whole genome shotgun (WGS) entry which is preliminary data.</text>
</comment>
<dbReference type="GO" id="GO:0016020">
    <property type="term" value="C:membrane"/>
    <property type="evidence" value="ECO:0007669"/>
    <property type="project" value="UniProtKB-SubCell"/>
</dbReference>
<dbReference type="InterPro" id="IPR006214">
    <property type="entry name" value="Bax_inhibitor_1-related"/>
</dbReference>
<evidence type="ECO:0000256" key="2">
    <source>
        <dbReference type="ARBA" id="ARBA00022692"/>
    </source>
</evidence>
<feature type="compositionally biased region" description="Pro residues" evidence="6">
    <location>
        <begin position="40"/>
        <end position="55"/>
    </location>
</feature>
<dbReference type="PANTHER" id="PTHR23291:SF47">
    <property type="entry name" value="TRANSMEMBRANE BAX INHIBITOR MOTIF CONTAINING 7"/>
    <property type="match status" value="1"/>
</dbReference>
<evidence type="ECO:0000256" key="6">
    <source>
        <dbReference type="SAM" id="MobiDB-lite"/>
    </source>
</evidence>
<feature type="transmembrane region" description="Helical" evidence="5">
    <location>
        <begin position="190"/>
        <end position="210"/>
    </location>
</feature>
<evidence type="ECO:0000313" key="8">
    <source>
        <dbReference type="Proteomes" id="UP001627154"/>
    </source>
</evidence>
<feature type="transmembrane region" description="Helical" evidence="5">
    <location>
        <begin position="102"/>
        <end position="124"/>
    </location>
</feature>
<evidence type="ECO:0000256" key="5">
    <source>
        <dbReference type="RuleBase" id="RU004379"/>
    </source>
</evidence>
<feature type="transmembrane region" description="Helical" evidence="5">
    <location>
        <begin position="246"/>
        <end position="263"/>
    </location>
</feature>
<feature type="transmembrane region" description="Helical" evidence="5">
    <location>
        <begin position="222"/>
        <end position="240"/>
    </location>
</feature>